<keyword evidence="1" id="KW-0732">Signal</keyword>
<dbReference type="EMBL" id="VBOZ01000032">
    <property type="protein sequence ID" value="TMQ63312.1"/>
    <property type="molecule type" value="Genomic_DNA"/>
</dbReference>
<feature type="chain" id="PRO_5022072080" evidence="1">
    <location>
        <begin position="21"/>
        <end position="571"/>
    </location>
</feature>
<protein>
    <submittedName>
        <fullName evidence="2">DUF885 domain-containing protein</fullName>
    </submittedName>
</protein>
<evidence type="ECO:0000313" key="2">
    <source>
        <dbReference type="EMBL" id="TMQ63312.1"/>
    </source>
</evidence>
<dbReference type="PANTHER" id="PTHR33361:SF15">
    <property type="entry name" value="DUF885 FAMILY LIPOPROTEIN"/>
    <property type="match status" value="1"/>
</dbReference>
<evidence type="ECO:0000256" key="1">
    <source>
        <dbReference type="SAM" id="SignalP"/>
    </source>
</evidence>
<sequence>MTWMYRSLAVGLAFALGCAAGPDPKQMSHFEDLSRTYIEGFYAYNPSFATSWGFHQFDDSLENWSPEAIRSEEARIRGALKDLETVDPKKLDPATRIDFELFHRGVEGNLFSLVEMRPWEIDPGQYNYGFMLEPMIARSFAPTESRLRSLTSRLRQVGRQLANARVNLKNPPRMFTEFAIGDFEGTISYLQNDVTRAFSSVKDPALRSDFEKAKTEAIAETRSHMKWMHDTLLPASNGSYLLGEDRYRKKLSYEEMIDVPLDTLLAVGEREMARLDARYQAAAKRIDPSKPVAEIVAMMRQDHPPADSLLDYARGLLEGIRSFCIESKFIAIPSEVRCQVRPTPEYAASRSFASFDGPGPLETKATEAFYNITLPGKTWPKDRVEQFLQGYNRWTLPSTSIHEVYPGHYTHFLYAKNSPTFVRKAFGAGSFAEGWGLYTEEAVLNHGYGNGDPKIEFGVMRWALIRACRLQVGIRLHTRGMTMEEGVRYFMDHAGLERVNAEREAGRAAFDPTYSIYTLGALEIRKLRDDVAREQGKKFDLAQFHATILSQGALPVALLRRMLLRSEGSIL</sequence>
<reference evidence="2 3" key="1">
    <citation type="journal article" date="2019" name="Nat. Microbiol.">
        <title>Mediterranean grassland soil C-N compound turnover is dependent on rainfall and depth, and is mediated by genomically divergent microorganisms.</title>
        <authorList>
            <person name="Diamond S."/>
            <person name="Andeer P.F."/>
            <person name="Li Z."/>
            <person name="Crits-Christoph A."/>
            <person name="Burstein D."/>
            <person name="Anantharaman K."/>
            <person name="Lane K.R."/>
            <person name="Thomas B.C."/>
            <person name="Pan C."/>
            <person name="Northen T.R."/>
            <person name="Banfield J.F."/>
        </authorList>
    </citation>
    <scope>NUCLEOTIDE SEQUENCE [LARGE SCALE GENOMIC DNA]</scope>
    <source>
        <strain evidence="2">WS_9</strain>
    </source>
</reference>
<dbReference type="Proteomes" id="UP000317691">
    <property type="component" value="Unassembled WGS sequence"/>
</dbReference>
<comment type="caution">
    <text evidence="2">The sequence shown here is derived from an EMBL/GenBank/DDBJ whole genome shotgun (WGS) entry which is preliminary data.</text>
</comment>
<accession>A0A538TI67</accession>
<name>A0A538TI67_UNCEI</name>
<organism evidence="2 3">
    <name type="scientific">Eiseniibacteriota bacterium</name>
    <dbReference type="NCBI Taxonomy" id="2212470"/>
    <lineage>
        <taxon>Bacteria</taxon>
        <taxon>Candidatus Eiseniibacteriota</taxon>
    </lineage>
</organism>
<proteinExistence type="predicted"/>
<feature type="signal peptide" evidence="1">
    <location>
        <begin position="1"/>
        <end position="20"/>
    </location>
</feature>
<evidence type="ECO:0000313" key="3">
    <source>
        <dbReference type="Proteomes" id="UP000317691"/>
    </source>
</evidence>
<dbReference type="AlphaFoldDB" id="A0A538TI67"/>
<dbReference type="PROSITE" id="PS51257">
    <property type="entry name" value="PROKAR_LIPOPROTEIN"/>
    <property type="match status" value="1"/>
</dbReference>
<dbReference type="InterPro" id="IPR010281">
    <property type="entry name" value="DUF885"/>
</dbReference>
<dbReference type="Pfam" id="PF05960">
    <property type="entry name" value="DUF885"/>
    <property type="match status" value="1"/>
</dbReference>
<gene>
    <name evidence="2" type="ORF">E6K79_10450</name>
</gene>
<dbReference type="PANTHER" id="PTHR33361">
    <property type="entry name" value="GLR0591 PROTEIN"/>
    <property type="match status" value="1"/>
</dbReference>